<dbReference type="OrthoDB" id="3512845at2759"/>
<proteinExistence type="predicted"/>
<accession>A0A8H5D808</accession>
<evidence type="ECO:0008006" key="4">
    <source>
        <dbReference type="Google" id="ProtNLM"/>
    </source>
</evidence>
<feature type="compositionally biased region" description="Polar residues" evidence="1">
    <location>
        <begin position="259"/>
        <end position="270"/>
    </location>
</feature>
<feature type="compositionally biased region" description="Basic residues" evidence="1">
    <location>
        <begin position="215"/>
        <end position="225"/>
    </location>
</feature>
<dbReference type="GO" id="GO:0006281">
    <property type="term" value="P:DNA repair"/>
    <property type="evidence" value="ECO:0007669"/>
    <property type="project" value="TreeGrafter"/>
</dbReference>
<sequence length="321" mass="35945">MSSVLSEGNSQERIVLILVGLIGSGKVVECPMLQPQLTCNTTQSSFATSLERHFPNFVRCNQDELGDRRRVEALARESLSEGLSVCIDRTNFNPSQRRYWIDIAHEFPGSQIWVIVFDTPYEVCAERLRQRTAHPTITSPEQGLSVLARFASDFQAPVAEEGFDRMISFHSSEHPRPEYSHSDVTSILQRLRDSPSISHTRSYRQYGSSSPRSRPWAHSRGRGRGSGRGYYNPRHSEYGHGSHYGEPARSAHLNKTREQTSTFSTRAQTRPWRSTVLGRRSVVTDVGIRNGESAIATPSIIHALTTVSPRSDGGFDAQSID</sequence>
<reference evidence="2 3" key="1">
    <citation type="journal article" date="2020" name="ISME J.">
        <title>Uncovering the hidden diversity of litter-decomposition mechanisms in mushroom-forming fungi.</title>
        <authorList>
            <person name="Floudas D."/>
            <person name="Bentzer J."/>
            <person name="Ahren D."/>
            <person name="Johansson T."/>
            <person name="Persson P."/>
            <person name="Tunlid A."/>
        </authorList>
    </citation>
    <scope>NUCLEOTIDE SEQUENCE [LARGE SCALE GENOMIC DNA]</scope>
    <source>
        <strain evidence="2 3">CBS 291.85</strain>
    </source>
</reference>
<dbReference type="AlphaFoldDB" id="A0A8H5D808"/>
<dbReference type="SUPFAM" id="SSF52540">
    <property type="entry name" value="P-loop containing nucleoside triphosphate hydrolases"/>
    <property type="match status" value="1"/>
</dbReference>
<dbReference type="PANTHER" id="PTHR12083:SF9">
    <property type="entry name" value="BIFUNCTIONAL POLYNUCLEOTIDE PHOSPHATASE_KINASE"/>
    <property type="match status" value="1"/>
</dbReference>
<dbReference type="InterPro" id="IPR027417">
    <property type="entry name" value="P-loop_NTPase"/>
</dbReference>
<name>A0A8H5D808_9AGAR</name>
<evidence type="ECO:0000256" key="1">
    <source>
        <dbReference type="SAM" id="MobiDB-lite"/>
    </source>
</evidence>
<dbReference type="EMBL" id="JAACJM010000057">
    <property type="protein sequence ID" value="KAF5355250.1"/>
    <property type="molecule type" value="Genomic_DNA"/>
</dbReference>
<dbReference type="PANTHER" id="PTHR12083">
    <property type="entry name" value="BIFUNCTIONAL POLYNUCLEOTIDE PHOSPHATASE/KINASE"/>
    <property type="match status" value="1"/>
</dbReference>
<gene>
    <name evidence="2" type="ORF">D9758_006029</name>
</gene>
<dbReference type="Proteomes" id="UP000559256">
    <property type="component" value="Unassembled WGS sequence"/>
</dbReference>
<evidence type="ECO:0000313" key="2">
    <source>
        <dbReference type="EMBL" id="KAF5355250.1"/>
    </source>
</evidence>
<dbReference type="Pfam" id="PF13671">
    <property type="entry name" value="AAA_33"/>
    <property type="match status" value="1"/>
</dbReference>
<comment type="caution">
    <text evidence="2">The sequence shown here is derived from an EMBL/GenBank/DDBJ whole genome shotgun (WGS) entry which is preliminary data.</text>
</comment>
<organism evidence="2 3">
    <name type="scientific">Tetrapyrgos nigripes</name>
    <dbReference type="NCBI Taxonomy" id="182062"/>
    <lineage>
        <taxon>Eukaryota</taxon>
        <taxon>Fungi</taxon>
        <taxon>Dikarya</taxon>
        <taxon>Basidiomycota</taxon>
        <taxon>Agaricomycotina</taxon>
        <taxon>Agaricomycetes</taxon>
        <taxon>Agaricomycetidae</taxon>
        <taxon>Agaricales</taxon>
        <taxon>Marasmiineae</taxon>
        <taxon>Marasmiaceae</taxon>
        <taxon>Tetrapyrgos</taxon>
    </lineage>
</organism>
<dbReference type="GO" id="GO:0003690">
    <property type="term" value="F:double-stranded DNA binding"/>
    <property type="evidence" value="ECO:0007669"/>
    <property type="project" value="TreeGrafter"/>
</dbReference>
<protein>
    <recommendedName>
        <fullName evidence="4">P-loop containing nucleoside triphosphate hydrolase protein</fullName>
    </recommendedName>
</protein>
<evidence type="ECO:0000313" key="3">
    <source>
        <dbReference type="Proteomes" id="UP000559256"/>
    </source>
</evidence>
<feature type="compositionally biased region" description="Polar residues" evidence="1">
    <location>
        <begin position="195"/>
        <end position="212"/>
    </location>
</feature>
<feature type="region of interest" description="Disordered" evidence="1">
    <location>
        <begin position="194"/>
        <end position="270"/>
    </location>
</feature>
<dbReference type="GO" id="GO:0046404">
    <property type="term" value="F:ATP-dependent polydeoxyribonucleotide 5'-hydroxyl-kinase activity"/>
    <property type="evidence" value="ECO:0007669"/>
    <property type="project" value="TreeGrafter"/>
</dbReference>
<dbReference type="Gene3D" id="3.40.50.300">
    <property type="entry name" value="P-loop containing nucleotide triphosphate hydrolases"/>
    <property type="match status" value="1"/>
</dbReference>
<dbReference type="GO" id="GO:0046403">
    <property type="term" value="F:polynucleotide 3'-phosphatase activity"/>
    <property type="evidence" value="ECO:0007669"/>
    <property type="project" value="TreeGrafter"/>
</dbReference>
<keyword evidence="3" id="KW-1185">Reference proteome</keyword>